<keyword evidence="5 7" id="KW-0456">Lyase</keyword>
<evidence type="ECO:0000256" key="6">
    <source>
        <dbReference type="ARBA" id="ARBA00023316"/>
    </source>
</evidence>
<comment type="subcellular location">
    <subcellularLocation>
        <location evidence="7">Cell membrane</location>
        <topology evidence="7">Single-pass membrane protein</topology>
    </subcellularLocation>
</comment>
<dbReference type="EMBL" id="LBZW01000030">
    <property type="protein sequence ID" value="KKR78619.1"/>
    <property type="molecule type" value="Genomic_DNA"/>
</dbReference>
<dbReference type="GO" id="GO:0008932">
    <property type="term" value="F:lytic endotransglycosylase activity"/>
    <property type="evidence" value="ECO:0007669"/>
    <property type="project" value="UniProtKB-UniRule"/>
</dbReference>
<comment type="catalytic activity">
    <reaction evidence="7">
        <text>a peptidoglycan chain = a peptidoglycan chain with N-acetyl-1,6-anhydromuramyl-[peptide] at the reducing end + a peptidoglycan chain with N-acetylglucosamine at the non-reducing end.</text>
        <dbReference type="EC" id="4.2.2.29"/>
    </reaction>
</comment>
<evidence type="ECO:0000256" key="5">
    <source>
        <dbReference type="ARBA" id="ARBA00023239"/>
    </source>
</evidence>
<dbReference type="PATRIC" id="fig|1618734.3.peg.583"/>
<dbReference type="NCBIfam" id="TIGR00247">
    <property type="entry name" value="endolytic transglycosylase MltG"/>
    <property type="match status" value="1"/>
</dbReference>
<comment type="caution">
    <text evidence="8">The sequence shown here is derived from an EMBL/GenBank/DDBJ whole genome shotgun (WGS) entry which is preliminary data.</text>
</comment>
<gene>
    <name evidence="7" type="primary">mltG</name>
    <name evidence="8" type="ORF">UU24_C0030G0004</name>
</gene>
<keyword evidence="2 7" id="KW-0812">Transmembrane</keyword>
<feature type="site" description="Important for catalytic activity" evidence="7">
    <location>
        <position position="205"/>
    </location>
</feature>
<evidence type="ECO:0000256" key="2">
    <source>
        <dbReference type="ARBA" id="ARBA00022692"/>
    </source>
</evidence>
<dbReference type="AlphaFoldDB" id="A0A0G0TNN2"/>
<keyword evidence="4 7" id="KW-0472">Membrane</keyword>
<accession>A0A0G0TNN2</accession>
<evidence type="ECO:0000313" key="8">
    <source>
        <dbReference type="EMBL" id="KKR78619.1"/>
    </source>
</evidence>
<dbReference type="GO" id="GO:0009252">
    <property type="term" value="P:peptidoglycan biosynthetic process"/>
    <property type="evidence" value="ECO:0007669"/>
    <property type="project" value="UniProtKB-UniRule"/>
</dbReference>
<dbReference type="Gene3D" id="3.30.1490.480">
    <property type="entry name" value="Endolytic murein transglycosylase"/>
    <property type="match status" value="1"/>
</dbReference>
<evidence type="ECO:0000256" key="4">
    <source>
        <dbReference type="ARBA" id="ARBA00023136"/>
    </source>
</evidence>
<name>A0A0G0TNN2_9BACT</name>
<reference evidence="8 9" key="1">
    <citation type="journal article" date="2015" name="Nature">
        <title>rRNA introns, odd ribosomes, and small enigmatic genomes across a large radiation of phyla.</title>
        <authorList>
            <person name="Brown C.T."/>
            <person name="Hug L.A."/>
            <person name="Thomas B.C."/>
            <person name="Sharon I."/>
            <person name="Castelle C.J."/>
            <person name="Singh A."/>
            <person name="Wilkins M.J."/>
            <person name="Williams K.H."/>
            <person name="Banfield J.F."/>
        </authorList>
    </citation>
    <scope>NUCLEOTIDE SEQUENCE [LARGE SCALE GENOMIC DNA]</scope>
</reference>
<dbReference type="InterPro" id="IPR003770">
    <property type="entry name" value="MLTG-like"/>
</dbReference>
<feature type="transmembrane region" description="Helical" evidence="7">
    <location>
        <begin position="6"/>
        <end position="27"/>
    </location>
</feature>
<proteinExistence type="inferred from homology"/>
<comment type="similarity">
    <text evidence="7">Belongs to the transglycosylase MltG family.</text>
</comment>
<evidence type="ECO:0000313" key="9">
    <source>
        <dbReference type="Proteomes" id="UP000034749"/>
    </source>
</evidence>
<keyword evidence="6 7" id="KW-0961">Cell wall biogenesis/degradation</keyword>
<dbReference type="GO" id="GO:0071555">
    <property type="term" value="P:cell wall organization"/>
    <property type="evidence" value="ECO:0007669"/>
    <property type="project" value="UniProtKB-KW"/>
</dbReference>
<dbReference type="PANTHER" id="PTHR30518:SF2">
    <property type="entry name" value="ENDOLYTIC MUREIN TRANSGLYCOSYLASE"/>
    <property type="match status" value="1"/>
</dbReference>
<sequence>MENFYIKSSVSFIAGIILIIFLGYLFFIQAPKDFQVGIIVNIPEGTSLQKISHDFKDGNLIRSRIMFEAFVISYGGEKRILPGDYLFEKKLSVEEVARRISTGKRNLAPIKLTIPEGYNIREIIEISSIKIQNFNRENFLTLTKDKEGYLFPDTYFFFTTDNEQDLFDIMIDNYEKKVSPLRTKIISLGKTEKEIIIMASIIEREAIGDIDRGYISGILWNRLKIGMALQVDAAPLTYKVKGLPESPISNPGLLAINASMYPQSSPYLFYLHGKDGKIHYAKTFDEHRQNKLKYLK</sequence>
<comment type="function">
    <text evidence="7">Functions as a peptidoglycan terminase that cleaves nascent peptidoglycan strands endolytically to terminate their elongation.</text>
</comment>
<dbReference type="Proteomes" id="UP000034749">
    <property type="component" value="Unassembled WGS sequence"/>
</dbReference>
<evidence type="ECO:0000256" key="7">
    <source>
        <dbReference type="HAMAP-Rule" id="MF_02065"/>
    </source>
</evidence>
<evidence type="ECO:0000256" key="1">
    <source>
        <dbReference type="ARBA" id="ARBA00022475"/>
    </source>
</evidence>
<dbReference type="HAMAP" id="MF_02065">
    <property type="entry name" value="MltG"/>
    <property type="match status" value="1"/>
</dbReference>
<keyword evidence="3 7" id="KW-1133">Transmembrane helix</keyword>
<dbReference type="GO" id="GO:0005886">
    <property type="term" value="C:plasma membrane"/>
    <property type="evidence" value="ECO:0007669"/>
    <property type="project" value="UniProtKB-SubCell"/>
</dbReference>
<dbReference type="Pfam" id="PF02618">
    <property type="entry name" value="YceG"/>
    <property type="match status" value="2"/>
</dbReference>
<organism evidence="8 9">
    <name type="scientific">Candidatus Nomurabacteria bacterium GW2011_GWA2_40_9</name>
    <dbReference type="NCBI Taxonomy" id="1618734"/>
    <lineage>
        <taxon>Bacteria</taxon>
        <taxon>Candidatus Nomuraibacteriota</taxon>
    </lineage>
</organism>
<evidence type="ECO:0000256" key="3">
    <source>
        <dbReference type="ARBA" id="ARBA00022989"/>
    </source>
</evidence>
<keyword evidence="1 7" id="KW-1003">Cell membrane</keyword>
<protein>
    <recommendedName>
        <fullName evidence="7">Endolytic murein transglycosylase</fullName>
        <ecNumber evidence="7">4.2.2.29</ecNumber>
    </recommendedName>
    <alternativeName>
        <fullName evidence="7">Peptidoglycan lytic transglycosylase</fullName>
    </alternativeName>
    <alternativeName>
        <fullName evidence="7">Peptidoglycan polymerization terminase</fullName>
    </alternativeName>
</protein>
<dbReference type="EC" id="4.2.2.29" evidence="7"/>
<dbReference type="PANTHER" id="PTHR30518">
    <property type="entry name" value="ENDOLYTIC MUREIN TRANSGLYCOSYLASE"/>
    <property type="match status" value="1"/>
</dbReference>